<feature type="domain" description="Enolase N-terminal" evidence="14">
    <location>
        <begin position="4"/>
        <end position="128"/>
    </location>
</feature>
<feature type="binding site" evidence="9">
    <location>
        <position position="382"/>
    </location>
    <ligand>
        <name>(2R)-2-phosphoglycerate</name>
        <dbReference type="ChEBI" id="CHEBI:58289"/>
    </ligand>
</feature>
<evidence type="ECO:0000256" key="10">
    <source>
        <dbReference type="PIRSR" id="PIRSR001400-1"/>
    </source>
</evidence>
<dbReference type="HAMAP" id="MF_00318">
    <property type="entry name" value="Enolase"/>
    <property type="match status" value="1"/>
</dbReference>
<dbReference type="SMART" id="SM01193">
    <property type="entry name" value="Enolase_N"/>
    <property type="match status" value="1"/>
</dbReference>
<dbReference type="SFLD" id="SFLDS00001">
    <property type="entry name" value="Enolase"/>
    <property type="match status" value="1"/>
</dbReference>
<dbReference type="Pfam" id="PF00113">
    <property type="entry name" value="Enolase_C"/>
    <property type="match status" value="1"/>
</dbReference>
<keyword evidence="5 9" id="KW-0964">Secreted</keyword>
<evidence type="ECO:0000256" key="7">
    <source>
        <dbReference type="ARBA" id="ARBA00023152"/>
    </source>
</evidence>
<feature type="binding site" evidence="9 12">
    <location>
        <position position="239"/>
    </location>
    <ligand>
        <name>Mg(2+)</name>
        <dbReference type="ChEBI" id="CHEBI:18420"/>
    </ligand>
</feature>
<feature type="active site" description="Proton acceptor" evidence="9 10">
    <location>
        <position position="331"/>
    </location>
</feature>
<dbReference type="UniPathway" id="UPA00109">
    <property type="reaction ID" value="UER00187"/>
</dbReference>
<evidence type="ECO:0000256" key="1">
    <source>
        <dbReference type="ARBA" id="ARBA00005031"/>
    </source>
</evidence>
<evidence type="ECO:0000256" key="3">
    <source>
        <dbReference type="ARBA" id="ARBA00012058"/>
    </source>
</evidence>
<comment type="catalytic activity">
    <reaction evidence="9">
        <text>(2R)-2-phosphoglycerate = phosphoenolpyruvate + H2O</text>
        <dbReference type="Rhea" id="RHEA:10164"/>
        <dbReference type="ChEBI" id="CHEBI:15377"/>
        <dbReference type="ChEBI" id="CHEBI:58289"/>
        <dbReference type="ChEBI" id="CHEBI:58702"/>
        <dbReference type="EC" id="4.2.1.11"/>
    </reaction>
</comment>
<dbReference type="AlphaFoldDB" id="A0A0G0F0U4"/>
<feature type="binding site" evidence="11">
    <location>
        <position position="162"/>
    </location>
    <ligand>
        <name>substrate</name>
    </ligand>
</feature>
<gene>
    <name evidence="9" type="primary">eno</name>
    <name evidence="15" type="ORF">UR70_C0001G0015</name>
</gene>
<evidence type="ECO:0000256" key="5">
    <source>
        <dbReference type="ARBA" id="ARBA00022525"/>
    </source>
</evidence>
<protein>
    <recommendedName>
        <fullName evidence="4 9">Enolase</fullName>
        <ecNumber evidence="3 9">4.2.1.11</ecNumber>
    </recommendedName>
    <alternativeName>
        <fullName evidence="9">2-phospho-D-glycerate hydro-lyase</fullName>
    </alternativeName>
    <alternativeName>
        <fullName evidence="9">2-phosphoglycerate dehydratase</fullName>
    </alternativeName>
</protein>
<dbReference type="SUPFAM" id="SSF54826">
    <property type="entry name" value="Enolase N-terminal domain-like"/>
    <property type="match status" value="1"/>
</dbReference>
<dbReference type="InterPro" id="IPR020809">
    <property type="entry name" value="Enolase_CS"/>
</dbReference>
<dbReference type="PATRIC" id="fig|1618740.3.peg.15"/>
<dbReference type="EMBL" id="LBQE01000001">
    <property type="protein sequence ID" value="KKP73027.1"/>
    <property type="molecule type" value="Genomic_DNA"/>
</dbReference>
<feature type="domain" description="Enolase C-terminal TIM barrel" evidence="13">
    <location>
        <begin position="137"/>
        <end position="405"/>
    </location>
</feature>
<dbReference type="Pfam" id="PF03952">
    <property type="entry name" value="Enolase_N"/>
    <property type="match status" value="1"/>
</dbReference>
<feature type="binding site" evidence="9">
    <location>
        <position position="360"/>
    </location>
    <ligand>
        <name>(2R)-2-phosphoglycerate</name>
        <dbReference type="ChEBI" id="CHEBI:58289"/>
    </ligand>
</feature>
<evidence type="ECO:0000256" key="6">
    <source>
        <dbReference type="ARBA" id="ARBA00022842"/>
    </source>
</evidence>
<feature type="binding site" evidence="9">
    <location>
        <position position="331"/>
    </location>
    <ligand>
        <name>(2R)-2-phosphoglycerate</name>
        <dbReference type="ChEBI" id="CHEBI:58289"/>
    </ligand>
</feature>
<comment type="cofactor">
    <cofactor evidence="9">
        <name>Mg(2+)</name>
        <dbReference type="ChEBI" id="CHEBI:18420"/>
    </cofactor>
    <text evidence="9">Binds a second Mg(2+) ion via substrate during catalysis.</text>
</comment>
<dbReference type="Proteomes" id="UP000034923">
    <property type="component" value="Unassembled WGS sequence"/>
</dbReference>
<organism evidence="15 16">
    <name type="scientific">Candidatus Nomurabacteria bacterium GW2011_GWB1_35_20</name>
    <dbReference type="NCBI Taxonomy" id="1618740"/>
    <lineage>
        <taxon>Bacteria</taxon>
        <taxon>Candidatus Nomuraibacteriota</taxon>
    </lineage>
</organism>
<dbReference type="PIRSF" id="PIRSF001400">
    <property type="entry name" value="Enolase"/>
    <property type="match status" value="1"/>
</dbReference>
<proteinExistence type="inferred from homology"/>
<dbReference type="GO" id="GO:0004634">
    <property type="term" value="F:phosphopyruvate hydratase activity"/>
    <property type="evidence" value="ECO:0007669"/>
    <property type="project" value="UniProtKB-UniRule"/>
</dbReference>
<dbReference type="Gene3D" id="3.30.390.10">
    <property type="entry name" value="Enolase-like, N-terminal domain"/>
    <property type="match status" value="1"/>
</dbReference>
<keyword evidence="9 12" id="KW-0479">Metal-binding</keyword>
<dbReference type="PANTHER" id="PTHR11902:SF1">
    <property type="entry name" value="ENOLASE"/>
    <property type="match status" value="1"/>
</dbReference>
<dbReference type="InterPro" id="IPR029017">
    <property type="entry name" value="Enolase-like_N"/>
</dbReference>
<feature type="binding site" evidence="11">
    <location>
        <position position="153"/>
    </location>
    <ligand>
        <name>substrate</name>
    </ligand>
</feature>
<comment type="pathway">
    <text evidence="1 9">Carbohydrate degradation; glycolysis; pyruvate from D-glyceraldehyde 3-phosphate: step 4/5.</text>
</comment>
<evidence type="ECO:0000313" key="16">
    <source>
        <dbReference type="Proteomes" id="UP000034923"/>
    </source>
</evidence>
<comment type="function">
    <text evidence="9">Catalyzes the reversible conversion of 2-phosphoglycerate (2-PG) into phosphoenolpyruvate (PEP). It is essential for the degradation of carbohydrates via glycolysis.</text>
</comment>
<keyword evidence="6 9" id="KW-0460">Magnesium</keyword>
<evidence type="ECO:0000256" key="8">
    <source>
        <dbReference type="ARBA" id="ARBA00023239"/>
    </source>
</evidence>
<dbReference type="SMART" id="SM01192">
    <property type="entry name" value="Enolase_C"/>
    <property type="match status" value="1"/>
</dbReference>
<dbReference type="GO" id="GO:0006096">
    <property type="term" value="P:glycolytic process"/>
    <property type="evidence" value="ECO:0007669"/>
    <property type="project" value="UniProtKB-UniRule"/>
</dbReference>
<dbReference type="SFLD" id="SFLDG00178">
    <property type="entry name" value="enolase"/>
    <property type="match status" value="1"/>
</dbReference>
<dbReference type="SUPFAM" id="SSF51604">
    <property type="entry name" value="Enolase C-terminal domain-like"/>
    <property type="match status" value="1"/>
</dbReference>
<dbReference type="InterPro" id="IPR000941">
    <property type="entry name" value="Enolase"/>
</dbReference>
<feature type="binding site" evidence="11">
    <location>
        <position position="280"/>
    </location>
    <ligand>
        <name>substrate</name>
    </ligand>
</feature>
<dbReference type="EC" id="4.2.1.11" evidence="3 9"/>
<feature type="binding site" evidence="9 12">
    <location>
        <position position="280"/>
    </location>
    <ligand>
        <name>Mg(2+)</name>
        <dbReference type="ChEBI" id="CHEBI:18420"/>
    </ligand>
</feature>
<comment type="cofactor">
    <cofactor evidence="12">
        <name>Mg(2+)</name>
        <dbReference type="ChEBI" id="CHEBI:18420"/>
    </cofactor>
    <text evidence="12">Mg(2+) is required for catalysis and for stabilizing the dimer.</text>
</comment>
<comment type="caution">
    <text evidence="15">The sequence shown here is derived from an EMBL/GenBank/DDBJ whole genome shotgun (WGS) entry which is preliminary data.</text>
</comment>
<reference evidence="15 16" key="1">
    <citation type="journal article" date="2015" name="Nature">
        <title>rRNA introns, odd ribosomes, and small enigmatic genomes across a large radiation of phyla.</title>
        <authorList>
            <person name="Brown C.T."/>
            <person name="Hug L.A."/>
            <person name="Thomas B.C."/>
            <person name="Sharon I."/>
            <person name="Castelle C.J."/>
            <person name="Singh A."/>
            <person name="Wilkins M.J."/>
            <person name="Williams K.H."/>
            <person name="Banfield J.F."/>
        </authorList>
    </citation>
    <scope>NUCLEOTIDE SEQUENCE [LARGE SCALE GENOMIC DNA]</scope>
</reference>
<dbReference type="GO" id="GO:0005576">
    <property type="term" value="C:extracellular region"/>
    <property type="evidence" value="ECO:0007669"/>
    <property type="project" value="UniProtKB-SubCell"/>
</dbReference>
<feature type="binding site" evidence="9 12">
    <location>
        <position position="306"/>
    </location>
    <ligand>
        <name>Mg(2+)</name>
        <dbReference type="ChEBI" id="CHEBI:18420"/>
    </ligand>
</feature>
<feature type="binding site" evidence="11">
    <location>
        <position position="306"/>
    </location>
    <ligand>
        <name>substrate</name>
    </ligand>
</feature>
<dbReference type="PROSITE" id="PS00164">
    <property type="entry name" value="ENOLASE"/>
    <property type="match status" value="1"/>
</dbReference>
<evidence type="ECO:0000256" key="11">
    <source>
        <dbReference type="PIRSR" id="PIRSR001400-2"/>
    </source>
</evidence>
<dbReference type="GO" id="GO:0000015">
    <property type="term" value="C:phosphopyruvate hydratase complex"/>
    <property type="evidence" value="ECO:0007669"/>
    <property type="project" value="InterPro"/>
</dbReference>
<feature type="active site" description="Proton donor" evidence="9 10">
    <location>
        <position position="204"/>
    </location>
</feature>
<dbReference type="GO" id="GO:0000287">
    <property type="term" value="F:magnesium ion binding"/>
    <property type="evidence" value="ECO:0007669"/>
    <property type="project" value="UniProtKB-UniRule"/>
</dbReference>
<comment type="similarity">
    <text evidence="2 9">Belongs to the enolase family.</text>
</comment>
<keyword evidence="7 9" id="KW-0324">Glycolysis</keyword>
<dbReference type="PRINTS" id="PR00148">
    <property type="entry name" value="ENOLASE"/>
</dbReference>
<dbReference type="Gene3D" id="3.20.20.120">
    <property type="entry name" value="Enolase-like C-terminal domain"/>
    <property type="match status" value="1"/>
</dbReference>
<evidence type="ECO:0000259" key="14">
    <source>
        <dbReference type="SMART" id="SM01193"/>
    </source>
</evidence>
<feature type="binding site" evidence="9">
    <location>
        <position position="161"/>
    </location>
    <ligand>
        <name>(2R)-2-phosphoglycerate</name>
        <dbReference type="ChEBI" id="CHEBI:58289"/>
    </ligand>
</feature>
<feature type="binding site" evidence="9">
    <location>
        <position position="361"/>
    </location>
    <ligand>
        <name>(2R)-2-phosphoglycerate</name>
        <dbReference type="ChEBI" id="CHEBI:58289"/>
    </ligand>
</feature>
<feature type="binding site" evidence="11">
    <location>
        <position position="382"/>
    </location>
    <ligand>
        <name>substrate</name>
    </ligand>
</feature>
<accession>A0A0G0F0U4</accession>
<keyword evidence="9" id="KW-0963">Cytoplasm</keyword>
<dbReference type="PANTHER" id="PTHR11902">
    <property type="entry name" value="ENOLASE"/>
    <property type="match status" value="1"/>
</dbReference>
<dbReference type="InterPro" id="IPR036849">
    <property type="entry name" value="Enolase-like_C_sf"/>
</dbReference>
<evidence type="ECO:0000256" key="12">
    <source>
        <dbReference type="PIRSR" id="PIRSR001400-3"/>
    </source>
</evidence>
<evidence type="ECO:0000256" key="9">
    <source>
        <dbReference type="HAMAP-Rule" id="MF_00318"/>
    </source>
</evidence>
<dbReference type="InterPro" id="IPR020811">
    <property type="entry name" value="Enolase_N"/>
</dbReference>
<keyword evidence="8 9" id="KW-0456">Lyase</keyword>
<evidence type="ECO:0000259" key="13">
    <source>
        <dbReference type="SMART" id="SM01192"/>
    </source>
</evidence>
<dbReference type="SFLD" id="SFLDF00002">
    <property type="entry name" value="enolase"/>
    <property type="match status" value="1"/>
</dbReference>
<evidence type="ECO:0000256" key="2">
    <source>
        <dbReference type="ARBA" id="ARBA00009604"/>
    </source>
</evidence>
<name>A0A0G0F0U4_9BACT</name>
<dbReference type="InterPro" id="IPR020810">
    <property type="entry name" value="Enolase_C"/>
</dbReference>
<evidence type="ECO:0000313" key="15">
    <source>
        <dbReference type="EMBL" id="KKP73027.1"/>
    </source>
</evidence>
<evidence type="ECO:0000256" key="4">
    <source>
        <dbReference type="ARBA" id="ARBA00017068"/>
    </source>
</evidence>
<comment type="subcellular location">
    <subcellularLocation>
        <location evidence="9">Cytoplasm</location>
    </subcellularLocation>
    <subcellularLocation>
        <location evidence="9">Secreted</location>
    </subcellularLocation>
    <subcellularLocation>
        <location evidence="9">Cell surface</location>
    </subcellularLocation>
    <text evidence="9">Fractions of enolase are present in both the cytoplasm and on the cell surface.</text>
</comment>
<feature type="binding site" evidence="11">
    <location>
        <begin position="358"/>
        <end position="361"/>
    </location>
    <ligand>
        <name>substrate</name>
    </ligand>
</feature>
<dbReference type="GO" id="GO:0009986">
    <property type="term" value="C:cell surface"/>
    <property type="evidence" value="ECO:0007669"/>
    <property type="project" value="UniProtKB-SubCell"/>
</dbReference>
<sequence>MNKITKILAEEIKDSRGNPTIKVMVWVGEKSGSFSVPSGASTGAHEAHELRDQDGKGVKNAIEKVDNEIAPLLVGQDVLDQKEIDKIMLELDGTTNKNNLGGNAIVGVSIACAKVAAKVSSLETFEYLRTLAEIKPSRRAPYLFMNLLEGGKHTSNTLSFQEYHIVPDIENVSEAVEIGIKIQNSLKEIISKELGEESLVLGDEGGFAPKVSDIRKPLEFLAKAIKGNNLEQKVQLALDVAASSFFSGGKYKIDSKEISKEELLEIYNSLIEEFNLFSIEDPFEEEDFESFRKLKENQKDLMIVGDDLTVTNVLLLQKAIEKGSINAIIIKPNQIGTLTETLETMKLAREHEIELIISHRSGETDDDFIADLAYAFGCFGLKAGSPQKAERMIKYKRLIQIQDKF</sequence>